<evidence type="ECO:0000256" key="20">
    <source>
        <dbReference type="SAM" id="Phobius"/>
    </source>
</evidence>
<dbReference type="InterPro" id="IPR029033">
    <property type="entry name" value="His_PPase_superfam"/>
</dbReference>
<evidence type="ECO:0000256" key="11">
    <source>
        <dbReference type="ARBA" id="ARBA00043670"/>
    </source>
</evidence>
<keyword evidence="7 19" id="KW-1015">Disulfide bond</keyword>
<keyword evidence="6" id="KW-0378">Hydrolase</keyword>
<evidence type="ECO:0000256" key="14">
    <source>
        <dbReference type="ARBA" id="ARBA00043748"/>
    </source>
</evidence>
<dbReference type="GO" id="GO:0016158">
    <property type="term" value="F:inositol hexakisphosphate 3-phosphatase activity"/>
    <property type="evidence" value="ECO:0007669"/>
    <property type="project" value="UniProtKB-EC"/>
</dbReference>
<dbReference type="Proteomes" id="UP000226431">
    <property type="component" value="Unassembled WGS sequence"/>
</dbReference>
<protein>
    <recommendedName>
        <fullName evidence="16">Phytase A</fullName>
        <ecNumber evidence="4">3.1.3.8</ecNumber>
    </recommendedName>
    <alternativeName>
        <fullName evidence="17">Histidine acid phosphatase phyA</fullName>
    </alternativeName>
    <alternativeName>
        <fullName evidence="10">Myo-inositol hexakisphosphate phosphohydrolase A</fullName>
    </alternativeName>
    <alternativeName>
        <fullName evidence="9">Myo-inositol-hexaphosphate 3-phosphohydrolase A</fullName>
    </alternativeName>
</protein>
<dbReference type="EMBL" id="NJES01000161">
    <property type="protein sequence ID" value="PHH76501.1"/>
    <property type="molecule type" value="Genomic_DNA"/>
</dbReference>
<reference evidence="21 22" key="1">
    <citation type="submission" date="2017-06" db="EMBL/GenBank/DDBJ databases">
        <title>Ant-infecting Ophiocordyceps genomes reveal a high diversity of potential behavioral manipulation genes and a possible major role for enterotoxins.</title>
        <authorList>
            <person name="De Bekker C."/>
            <person name="Evans H.C."/>
            <person name="Brachmann A."/>
            <person name="Hughes D.P."/>
        </authorList>
    </citation>
    <scope>NUCLEOTIDE SEQUENCE [LARGE SCALE GENOMIC DNA]</scope>
    <source>
        <strain evidence="21 22">Map16</strain>
    </source>
</reference>
<evidence type="ECO:0000313" key="21">
    <source>
        <dbReference type="EMBL" id="PHH76501.1"/>
    </source>
</evidence>
<dbReference type="InterPro" id="IPR033379">
    <property type="entry name" value="Acid_Pase_AS"/>
</dbReference>
<dbReference type="InterPro" id="IPR000560">
    <property type="entry name" value="His_Pase_clade-2"/>
</dbReference>
<comment type="subcellular location">
    <subcellularLocation>
        <location evidence="1">Secreted</location>
    </subcellularLocation>
</comment>
<feature type="transmembrane region" description="Helical" evidence="20">
    <location>
        <begin position="12"/>
        <end position="33"/>
    </location>
</feature>
<feature type="active site" description="Proton donor" evidence="18">
    <location>
        <position position="369"/>
    </location>
</feature>
<evidence type="ECO:0000256" key="16">
    <source>
        <dbReference type="ARBA" id="ARBA00044106"/>
    </source>
</evidence>
<evidence type="ECO:0000256" key="13">
    <source>
        <dbReference type="ARBA" id="ARBA00043721"/>
    </source>
</evidence>
<comment type="catalytic activity">
    <reaction evidence="11">
        <text>1D-myo-inositol 1,2,5,6-tetrakisphosphate + H2O = 1D-myo-inositol 1,2,6-trisphosphate + phosphate</text>
        <dbReference type="Rhea" id="RHEA:77119"/>
        <dbReference type="ChEBI" id="CHEBI:15377"/>
        <dbReference type="ChEBI" id="CHEBI:43474"/>
        <dbReference type="ChEBI" id="CHEBI:195535"/>
        <dbReference type="ChEBI" id="CHEBI:195537"/>
    </reaction>
    <physiologicalReaction direction="left-to-right" evidence="11">
        <dbReference type="Rhea" id="RHEA:77120"/>
    </physiologicalReaction>
</comment>
<dbReference type="InterPro" id="IPR016274">
    <property type="entry name" value="Histidine_acid_Pase_euk"/>
</dbReference>
<dbReference type="GO" id="GO:0005576">
    <property type="term" value="C:extracellular region"/>
    <property type="evidence" value="ECO:0007669"/>
    <property type="project" value="UniProtKB-SubCell"/>
</dbReference>
<dbReference type="AlphaFoldDB" id="A0A2C5ZBE4"/>
<keyword evidence="20" id="KW-0812">Transmembrane</keyword>
<keyword evidence="8" id="KW-0325">Glycoprotein</keyword>
<evidence type="ECO:0000256" key="18">
    <source>
        <dbReference type="PIRSR" id="PIRSR000894-1"/>
    </source>
</evidence>
<feature type="disulfide bond" evidence="19">
    <location>
        <begin position="81"/>
        <end position="421"/>
    </location>
</feature>
<dbReference type="PANTHER" id="PTHR20963">
    <property type="entry name" value="MULTIPLE INOSITOL POLYPHOSPHATE PHOSPHATASE-RELATED"/>
    <property type="match status" value="1"/>
</dbReference>
<feature type="active site" description="Nucleophile" evidence="18">
    <location>
        <position position="92"/>
    </location>
</feature>
<evidence type="ECO:0000256" key="4">
    <source>
        <dbReference type="ARBA" id="ARBA00012632"/>
    </source>
</evidence>
<comment type="catalytic activity">
    <reaction evidence="15">
        <text>1D-myo-inositol hexakisphosphate + H2O = 1D-myo-inositol 1,2,4,5,6-pentakisphosphate + phosphate</text>
        <dbReference type="Rhea" id="RHEA:16989"/>
        <dbReference type="ChEBI" id="CHEBI:15377"/>
        <dbReference type="ChEBI" id="CHEBI:43474"/>
        <dbReference type="ChEBI" id="CHEBI:57798"/>
        <dbReference type="ChEBI" id="CHEBI:58130"/>
        <dbReference type="EC" id="3.1.3.8"/>
    </reaction>
    <physiologicalReaction direction="left-to-right" evidence="15">
        <dbReference type="Rhea" id="RHEA:16990"/>
    </physiologicalReaction>
</comment>
<comment type="subunit">
    <text evidence="3">Monomer.</text>
</comment>
<dbReference type="PROSITE" id="PS00778">
    <property type="entry name" value="HIS_ACID_PHOSPHAT_2"/>
    <property type="match status" value="1"/>
</dbReference>
<feature type="disulfide bond" evidence="19">
    <location>
        <begin position="443"/>
        <end position="451"/>
    </location>
</feature>
<dbReference type="EC" id="3.1.3.8" evidence="4"/>
<dbReference type="Pfam" id="PF00328">
    <property type="entry name" value="His_Phos_2"/>
    <property type="match status" value="1"/>
</dbReference>
<keyword evidence="22" id="KW-1185">Reference proteome</keyword>
<comment type="catalytic activity">
    <reaction evidence="12">
        <text>1D-myo-inositol 1,2-bisphosphate + H2O = 1D-myo-inositol 2-phosphate + phosphate</text>
        <dbReference type="Rhea" id="RHEA:77135"/>
        <dbReference type="ChEBI" id="CHEBI:15377"/>
        <dbReference type="ChEBI" id="CHEBI:43474"/>
        <dbReference type="ChEBI" id="CHEBI:84142"/>
        <dbReference type="ChEBI" id="CHEBI:195539"/>
    </reaction>
    <physiologicalReaction direction="left-to-right" evidence="12">
        <dbReference type="Rhea" id="RHEA:77136"/>
    </physiologicalReaction>
</comment>
<feature type="disulfide bond" evidence="19">
    <location>
        <begin position="273"/>
        <end position="289"/>
    </location>
</feature>
<proteinExistence type="inferred from homology"/>
<organism evidence="21 22">
    <name type="scientific">Ophiocordyceps camponoti-rufipedis</name>
    <dbReference type="NCBI Taxonomy" id="2004952"/>
    <lineage>
        <taxon>Eukaryota</taxon>
        <taxon>Fungi</taxon>
        <taxon>Dikarya</taxon>
        <taxon>Ascomycota</taxon>
        <taxon>Pezizomycotina</taxon>
        <taxon>Sordariomycetes</taxon>
        <taxon>Hypocreomycetidae</taxon>
        <taxon>Hypocreales</taxon>
        <taxon>Ophiocordycipitaceae</taxon>
        <taxon>Ophiocordyceps</taxon>
    </lineage>
</organism>
<dbReference type="PIRSF" id="PIRSF000894">
    <property type="entry name" value="Acid_phosphatase"/>
    <property type="match status" value="1"/>
</dbReference>
<name>A0A2C5ZBE4_9HYPO</name>
<evidence type="ECO:0000256" key="12">
    <source>
        <dbReference type="ARBA" id="ARBA00043675"/>
    </source>
</evidence>
<evidence type="ECO:0000256" key="5">
    <source>
        <dbReference type="ARBA" id="ARBA00022525"/>
    </source>
</evidence>
<evidence type="ECO:0000256" key="15">
    <source>
        <dbReference type="ARBA" id="ARBA00043788"/>
    </source>
</evidence>
<evidence type="ECO:0000256" key="19">
    <source>
        <dbReference type="PIRSR" id="PIRSR000894-2"/>
    </source>
</evidence>
<gene>
    <name evidence="21" type="ORF">CDD80_1505</name>
</gene>
<keyword evidence="5" id="KW-0964">Secreted</keyword>
<evidence type="ECO:0000256" key="2">
    <source>
        <dbReference type="ARBA" id="ARBA00005375"/>
    </source>
</evidence>
<keyword evidence="20" id="KW-1133">Transmembrane helix</keyword>
<dbReference type="CDD" id="cd07061">
    <property type="entry name" value="HP_HAP_like"/>
    <property type="match status" value="1"/>
</dbReference>
<dbReference type="PANTHER" id="PTHR20963:SF24">
    <property type="entry name" value="3-PHYTASE B"/>
    <property type="match status" value="1"/>
</dbReference>
<evidence type="ECO:0000256" key="10">
    <source>
        <dbReference type="ARBA" id="ARBA00042300"/>
    </source>
</evidence>
<accession>A0A2C5ZBE4</accession>
<dbReference type="STRING" id="2004952.A0A2C5ZBE4"/>
<evidence type="ECO:0000256" key="3">
    <source>
        <dbReference type="ARBA" id="ARBA00011245"/>
    </source>
</evidence>
<evidence type="ECO:0000256" key="8">
    <source>
        <dbReference type="ARBA" id="ARBA00023180"/>
    </source>
</evidence>
<sequence>MVKARHHHHDITYHIGNVAGMFATMLALVAVLGQKLLDGSSRPCVAPDKQCLLPSASLEWAQYSPFAPAPSVIDAATPAGCRLTFGSVLSRHGSRFPTRRMAEDKYAPLFEHLQRSVTEFGPGFEFLRDFEPDPRYDELTALGKLEMVESGRAFFHRYRDLASSTRVFIRAAGSDRVIMSAQNFTQGFSAAQDRDPSDAMAGILIIPEEEGVNNTLDHSGCPAFEDGPAADVRAEKQKPWKKMWATPIMERLNDNLPGANLSLSQAIYMMDQCPYNSVIEPDTPMSDFCNLFSRDEWRDYGYHHSLSKWYGYGNGNPLGPTQGVGYVNELIARLTGRPVLDHTKSNSTLDADPKTFPLDRTLYADFSHDNTMTSIYGALGLYNATRDLPLTHRLSPEEANGYSAAWTVPFAARMYVEKMRCGDDDKEMVRILVNDRVVPLQGCGADALGRCSLDAFIGSLTFARAGGWWDICSEETEERSRAIRTSS</sequence>
<dbReference type="OrthoDB" id="6509975at2759"/>
<dbReference type="SUPFAM" id="SSF53254">
    <property type="entry name" value="Phosphoglycerate mutase-like"/>
    <property type="match status" value="1"/>
</dbReference>
<evidence type="ECO:0000256" key="1">
    <source>
        <dbReference type="ARBA" id="ARBA00004613"/>
    </source>
</evidence>
<dbReference type="GO" id="GO:0003993">
    <property type="term" value="F:acid phosphatase activity"/>
    <property type="evidence" value="ECO:0007669"/>
    <property type="project" value="TreeGrafter"/>
</dbReference>
<comment type="catalytic activity">
    <reaction evidence="14">
        <text>1D-myo-inositol 1,2,4,5,6-pentakisphosphate + H2O = 1D-myo-inositol 1,2,5,6-tetrakisphosphate + phosphate</text>
        <dbReference type="Rhea" id="RHEA:77115"/>
        <dbReference type="ChEBI" id="CHEBI:15377"/>
        <dbReference type="ChEBI" id="CHEBI:43474"/>
        <dbReference type="ChEBI" id="CHEBI:57798"/>
        <dbReference type="ChEBI" id="CHEBI:195535"/>
    </reaction>
    <physiologicalReaction direction="left-to-right" evidence="14">
        <dbReference type="Rhea" id="RHEA:77116"/>
    </physiologicalReaction>
</comment>
<dbReference type="Gene3D" id="3.40.50.1240">
    <property type="entry name" value="Phosphoglycerate mutase-like"/>
    <property type="match status" value="1"/>
</dbReference>
<evidence type="ECO:0000313" key="22">
    <source>
        <dbReference type="Proteomes" id="UP000226431"/>
    </source>
</evidence>
<evidence type="ECO:0000256" key="6">
    <source>
        <dbReference type="ARBA" id="ARBA00022801"/>
    </source>
</evidence>
<evidence type="ECO:0000256" key="9">
    <source>
        <dbReference type="ARBA" id="ARBA00041857"/>
    </source>
</evidence>
<keyword evidence="20" id="KW-0472">Membrane</keyword>
<comment type="catalytic activity">
    <reaction evidence="13">
        <text>1D-myo-inositol 1,2,6-trisphosphate + H2O = 1D-myo-inositol 1,2-bisphosphate + phosphate</text>
        <dbReference type="Rhea" id="RHEA:77131"/>
        <dbReference type="ChEBI" id="CHEBI:15377"/>
        <dbReference type="ChEBI" id="CHEBI:43474"/>
        <dbReference type="ChEBI" id="CHEBI:195537"/>
        <dbReference type="ChEBI" id="CHEBI:195539"/>
    </reaction>
    <physiologicalReaction direction="left-to-right" evidence="13">
        <dbReference type="Rhea" id="RHEA:77132"/>
    </physiologicalReaction>
</comment>
<comment type="caution">
    <text evidence="21">The sequence shown here is derived from an EMBL/GenBank/DDBJ whole genome shotgun (WGS) entry which is preliminary data.</text>
</comment>
<evidence type="ECO:0000256" key="7">
    <source>
        <dbReference type="ARBA" id="ARBA00023157"/>
    </source>
</evidence>
<comment type="similarity">
    <text evidence="2">Belongs to the histidine acid phosphatase family.</text>
</comment>
<evidence type="ECO:0000256" key="17">
    <source>
        <dbReference type="ARBA" id="ARBA00044262"/>
    </source>
</evidence>